<accession>A0A8T0VSN4</accession>
<reference evidence="1" key="1">
    <citation type="submission" date="2020-05" db="EMBL/GenBank/DDBJ databases">
        <title>WGS assembly of Panicum virgatum.</title>
        <authorList>
            <person name="Lovell J.T."/>
            <person name="Jenkins J."/>
            <person name="Shu S."/>
            <person name="Juenger T.E."/>
            <person name="Schmutz J."/>
        </authorList>
    </citation>
    <scope>NUCLEOTIDE SEQUENCE</scope>
    <source>
        <strain evidence="1">AP13</strain>
    </source>
</reference>
<name>A0A8T0VSN4_PANVG</name>
<dbReference type="AlphaFoldDB" id="A0A8T0VSN4"/>
<comment type="caution">
    <text evidence="1">The sequence shown here is derived from an EMBL/GenBank/DDBJ whole genome shotgun (WGS) entry which is preliminary data.</text>
</comment>
<evidence type="ECO:0000313" key="2">
    <source>
        <dbReference type="Proteomes" id="UP000823388"/>
    </source>
</evidence>
<dbReference type="EMBL" id="CM029040">
    <property type="protein sequence ID" value="KAG2637835.1"/>
    <property type="molecule type" value="Genomic_DNA"/>
</dbReference>
<protein>
    <submittedName>
        <fullName evidence="1">Uncharacterized protein</fullName>
    </submittedName>
</protein>
<dbReference type="Proteomes" id="UP000823388">
    <property type="component" value="Chromosome 2N"/>
</dbReference>
<evidence type="ECO:0000313" key="1">
    <source>
        <dbReference type="EMBL" id="KAG2637835.1"/>
    </source>
</evidence>
<proteinExistence type="predicted"/>
<keyword evidence="2" id="KW-1185">Reference proteome</keyword>
<gene>
    <name evidence="1" type="ORF">PVAP13_2NG547503</name>
</gene>
<organism evidence="1 2">
    <name type="scientific">Panicum virgatum</name>
    <name type="common">Blackwell switchgrass</name>
    <dbReference type="NCBI Taxonomy" id="38727"/>
    <lineage>
        <taxon>Eukaryota</taxon>
        <taxon>Viridiplantae</taxon>
        <taxon>Streptophyta</taxon>
        <taxon>Embryophyta</taxon>
        <taxon>Tracheophyta</taxon>
        <taxon>Spermatophyta</taxon>
        <taxon>Magnoliopsida</taxon>
        <taxon>Liliopsida</taxon>
        <taxon>Poales</taxon>
        <taxon>Poaceae</taxon>
        <taxon>PACMAD clade</taxon>
        <taxon>Panicoideae</taxon>
        <taxon>Panicodae</taxon>
        <taxon>Paniceae</taxon>
        <taxon>Panicinae</taxon>
        <taxon>Panicum</taxon>
        <taxon>Panicum sect. Hiantes</taxon>
    </lineage>
</organism>
<sequence>MDLRATTSASCSVPARMQACRRSTIFDGASMGTGAGRDWSSGAAPENTQLEAACRRPQPVSRLQDLRLYNVISRTLPHTVTLC</sequence>